<accession>A0AAE0Z8C4</accession>
<dbReference type="EMBL" id="JAWDGP010004422">
    <property type="protein sequence ID" value="KAK3764632.1"/>
    <property type="molecule type" value="Genomic_DNA"/>
</dbReference>
<keyword evidence="2" id="KW-1185">Reference proteome</keyword>
<reference evidence="1" key="1">
    <citation type="journal article" date="2023" name="G3 (Bethesda)">
        <title>A reference genome for the long-term kleptoplast-retaining sea slug Elysia crispata morphotype clarki.</title>
        <authorList>
            <person name="Eastman K.E."/>
            <person name="Pendleton A.L."/>
            <person name="Shaikh M.A."/>
            <person name="Suttiyut T."/>
            <person name="Ogas R."/>
            <person name="Tomko P."/>
            <person name="Gavelis G."/>
            <person name="Widhalm J.R."/>
            <person name="Wisecaver J.H."/>
        </authorList>
    </citation>
    <scope>NUCLEOTIDE SEQUENCE</scope>
    <source>
        <strain evidence="1">ECLA1</strain>
    </source>
</reference>
<dbReference type="AlphaFoldDB" id="A0AAE0Z8C4"/>
<gene>
    <name evidence="1" type="ORF">RRG08_008509</name>
</gene>
<evidence type="ECO:0000313" key="1">
    <source>
        <dbReference type="EMBL" id="KAK3764632.1"/>
    </source>
</evidence>
<dbReference type="Proteomes" id="UP001283361">
    <property type="component" value="Unassembled WGS sequence"/>
</dbReference>
<organism evidence="1 2">
    <name type="scientific">Elysia crispata</name>
    <name type="common">lettuce slug</name>
    <dbReference type="NCBI Taxonomy" id="231223"/>
    <lineage>
        <taxon>Eukaryota</taxon>
        <taxon>Metazoa</taxon>
        <taxon>Spiralia</taxon>
        <taxon>Lophotrochozoa</taxon>
        <taxon>Mollusca</taxon>
        <taxon>Gastropoda</taxon>
        <taxon>Heterobranchia</taxon>
        <taxon>Euthyneura</taxon>
        <taxon>Panpulmonata</taxon>
        <taxon>Sacoglossa</taxon>
        <taxon>Placobranchoidea</taxon>
        <taxon>Plakobranchidae</taxon>
        <taxon>Elysia</taxon>
    </lineage>
</organism>
<proteinExistence type="predicted"/>
<comment type="caution">
    <text evidence="1">The sequence shown here is derived from an EMBL/GenBank/DDBJ whole genome shotgun (WGS) entry which is preliminary data.</text>
</comment>
<sequence>MGGSSTRVTMMACYRLASTLYNKTNKSVRGGWVVNTSDHGGMLQAGIDSLKQNKQKCQGWLGRQHV</sequence>
<name>A0AAE0Z8C4_9GAST</name>
<protein>
    <submittedName>
        <fullName evidence="1">Uncharacterized protein</fullName>
    </submittedName>
</protein>
<evidence type="ECO:0000313" key="2">
    <source>
        <dbReference type="Proteomes" id="UP001283361"/>
    </source>
</evidence>